<keyword evidence="2" id="KW-1185">Reference proteome</keyword>
<sequence length="319" mass="36884">MAKKPLEEFAHATDYVERLYRKIYPYKPHDTDTPPSAIVDGVRLVDITFEYLLKGFQNRLFRARNLVRLIKEGLQLPDEGAGQADIYTFGFKNEEQALQLLPTLEALYKRIDDEKNRAPGIHRWIRYDLTNGDLKGWESNLVLVGWSVIGARVDFDPDYVVFDPSQQELSAKCLEETVWRLKGVKEAIDEILNIFAKNPPRRAKTTSFDFNFDFEAHLKRLSDWFGAWHNGVKMLHETYSEVPRYSLGKNDVSKQVQEEFFSYSDQSDHELERIVSESEVLCRDEPSVGQVPQSLFHHALSCKPGQGMAGYKSKNFQNR</sequence>
<dbReference type="EMBL" id="JAVHJL010000006">
    <property type="protein sequence ID" value="KAK6501499.1"/>
    <property type="molecule type" value="Genomic_DNA"/>
</dbReference>
<proteinExistence type="predicted"/>
<evidence type="ECO:0000313" key="1">
    <source>
        <dbReference type="EMBL" id="KAK6501499.1"/>
    </source>
</evidence>
<accession>A0AAV9W4F0</accession>
<comment type="caution">
    <text evidence="1">The sequence shown here is derived from an EMBL/GenBank/DDBJ whole genome shotgun (WGS) entry which is preliminary data.</text>
</comment>
<protein>
    <submittedName>
        <fullName evidence="1">Uncharacterized protein</fullName>
    </submittedName>
</protein>
<gene>
    <name evidence="1" type="ORF">TWF481_009337</name>
</gene>
<reference evidence="1 2" key="1">
    <citation type="submission" date="2023-08" db="EMBL/GenBank/DDBJ databases">
        <authorList>
            <person name="Palmer J.M."/>
        </authorList>
    </citation>
    <scope>NUCLEOTIDE SEQUENCE [LARGE SCALE GENOMIC DNA]</scope>
    <source>
        <strain evidence="1 2">TWF481</strain>
    </source>
</reference>
<dbReference type="AlphaFoldDB" id="A0AAV9W4F0"/>
<dbReference type="Proteomes" id="UP001370758">
    <property type="component" value="Unassembled WGS sequence"/>
</dbReference>
<name>A0AAV9W4F0_9PEZI</name>
<organism evidence="1 2">
    <name type="scientific">Arthrobotrys musiformis</name>
    <dbReference type="NCBI Taxonomy" id="47236"/>
    <lineage>
        <taxon>Eukaryota</taxon>
        <taxon>Fungi</taxon>
        <taxon>Dikarya</taxon>
        <taxon>Ascomycota</taxon>
        <taxon>Pezizomycotina</taxon>
        <taxon>Orbiliomycetes</taxon>
        <taxon>Orbiliales</taxon>
        <taxon>Orbiliaceae</taxon>
        <taxon>Arthrobotrys</taxon>
    </lineage>
</organism>
<evidence type="ECO:0000313" key="2">
    <source>
        <dbReference type="Proteomes" id="UP001370758"/>
    </source>
</evidence>